<dbReference type="GO" id="GO:0000155">
    <property type="term" value="F:phosphorelay sensor kinase activity"/>
    <property type="evidence" value="ECO:0007669"/>
    <property type="project" value="InterPro"/>
</dbReference>
<evidence type="ECO:0000256" key="5">
    <source>
        <dbReference type="ARBA" id="ARBA00022741"/>
    </source>
</evidence>
<evidence type="ECO:0000256" key="8">
    <source>
        <dbReference type="ARBA" id="ARBA00023012"/>
    </source>
</evidence>
<accession>A0A8J4A3H9</accession>
<dbReference type="PANTHER" id="PTHR24421">
    <property type="entry name" value="NITRATE/NITRITE SENSOR PROTEIN NARX-RELATED"/>
    <property type="match status" value="1"/>
</dbReference>
<feature type="region of interest" description="Disordered" evidence="9">
    <location>
        <begin position="272"/>
        <end position="300"/>
    </location>
</feature>
<name>A0A8J4A3H9_9ACTN</name>
<dbReference type="Pfam" id="PF07730">
    <property type="entry name" value="HisKA_3"/>
    <property type="match status" value="1"/>
</dbReference>
<dbReference type="InterPro" id="IPR036890">
    <property type="entry name" value="HATPase_C_sf"/>
</dbReference>
<comment type="catalytic activity">
    <reaction evidence="1">
        <text>ATP + protein L-histidine = ADP + protein N-phospho-L-histidine.</text>
        <dbReference type="EC" id="2.7.13.3"/>
    </reaction>
</comment>
<dbReference type="PANTHER" id="PTHR24421:SF10">
    <property type="entry name" value="NITRATE_NITRITE SENSOR PROTEIN NARQ"/>
    <property type="match status" value="1"/>
</dbReference>
<reference evidence="12" key="1">
    <citation type="submission" date="2021-01" db="EMBL/GenBank/DDBJ databases">
        <title>Whole genome shotgun sequence of Virgisporangium ochraceum NBRC 16418.</title>
        <authorList>
            <person name="Komaki H."/>
            <person name="Tamura T."/>
        </authorList>
    </citation>
    <scope>NUCLEOTIDE SEQUENCE</scope>
    <source>
        <strain evidence="12">NBRC 16418</strain>
    </source>
</reference>
<evidence type="ECO:0000256" key="1">
    <source>
        <dbReference type="ARBA" id="ARBA00000085"/>
    </source>
</evidence>
<evidence type="ECO:0000259" key="11">
    <source>
        <dbReference type="SMART" id="SM00387"/>
    </source>
</evidence>
<keyword evidence="7" id="KW-0067">ATP-binding</keyword>
<sequence>MLAGVAGAASIAASVVVPLAGAAYEQGGAATTGWAFAEIAVLLALGLVAVRVAPPGPWSYGAALPLVAVPAWLLRFGSGPVSAELVGGFVGWGLVALVAAVVGLYLRRLDRDSARSVVEARRAQRLHLARDLHDFVAHDVSGMLAQAQAGQLLAERDPAAAAAAFQRIEAAGLQALASLDRTVHMLGDPADGPAVPPATLDDLTGLVGRFASTAAIDLEVEPGLEAVLPRAHAATAYRVVVEALTNVRRHAPAATRVAVLVRRTGPAVLVSVTDDGPTQAARSARPRPRRQPRHSGLGLPGLAERVEALGGTLTAGPADAGGWRVAATLPLGPA</sequence>
<evidence type="ECO:0000256" key="2">
    <source>
        <dbReference type="ARBA" id="ARBA00012438"/>
    </source>
</evidence>
<dbReference type="GO" id="GO:0005524">
    <property type="term" value="F:ATP binding"/>
    <property type="evidence" value="ECO:0007669"/>
    <property type="project" value="UniProtKB-KW"/>
</dbReference>
<keyword evidence="10" id="KW-0472">Membrane</keyword>
<dbReference type="Gene3D" id="3.30.565.10">
    <property type="entry name" value="Histidine kinase-like ATPase, C-terminal domain"/>
    <property type="match status" value="1"/>
</dbReference>
<comment type="caution">
    <text evidence="12">The sequence shown here is derived from an EMBL/GenBank/DDBJ whole genome shotgun (WGS) entry which is preliminary data.</text>
</comment>
<keyword evidence="10" id="KW-1133">Transmembrane helix</keyword>
<evidence type="ECO:0000256" key="9">
    <source>
        <dbReference type="SAM" id="MobiDB-lite"/>
    </source>
</evidence>
<dbReference type="GO" id="GO:0046983">
    <property type="term" value="F:protein dimerization activity"/>
    <property type="evidence" value="ECO:0007669"/>
    <property type="project" value="InterPro"/>
</dbReference>
<gene>
    <name evidence="12" type="ORF">Voc01_087840</name>
</gene>
<keyword evidence="13" id="KW-1185">Reference proteome</keyword>
<feature type="transmembrane region" description="Helical" evidence="10">
    <location>
        <begin position="86"/>
        <end position="106"/>
    </location>
</feature>
<keyword evidence="4" id="KW-0808">Transferase</keyword>
<dbReference type="Gene3D" id="1.20.5.1930">
    <property type="match status" value="1"/>
</dbReference>
<proteinExistence type="predicted"/>
<dbReference type="SMART" id="SM00387">
    <property type="entry name" value="HATPase_c"/>
    <property type="match status" value="1"/>
</dbReference>
<dbReference type="CDD" id="cd16917">
    <property type="entry name" value="HATPase_UhpB-NarQ-NarX-like"/>
    <property type="match status" value="1"/>
</dbReference>
<keyword evidence="3" id="KW-0597">Phosphoprotein</keyword>
<feature type="transmembrane region" description="Helical" evidence="10">
    <location>
        <begin position="32"/>
        <end position="50"/>
    </location>
</feature>
<feature type="transmembrane region" description="Helical" evidence="10">
    <location>
        <begin position="57"/>
        <end position="74"/>
    </location>
</feature>
<dbReference type="Proteomes" id="UP000635606">
    <property type="component" value="Unassembled WGS sequence"/>
</dbReference>
<dbReference type="EC" id="2.7.13.3" evidence="2"/>
<feature type="compositionally biased region" description="Basic residues" evidence="9">
    <location>
        <begin position="284"/>
        <end position="293"/>
    </location>
</feature>
<organism evidence="12 13">
    <name type="scientific">Virgisporangium ochraceum</name>
    <dbReference type="NCBI Taxonomy" id="65505"/>
    <lineage>
        <taxon>Bacteria</taxon>
        <taxon>Bacillati</taxon>
        <taxon>Actinomycetota</taxon>
        <taxon>Actinomycetes</taxon>
        <taxon>Micromonosporales</taxon>
        <taxon>Micromonosporaceae</taxon>
        <taxon>Virgisporangium</taxon>
    </lineage>
</organism>
<feature type="domain" description="Histidine kinase/HSP90-like ATPase" evidence="11">
    <location>
        <begin position="231"/>
        <end position="333"/>
    </location>
</feature>
<dbReference type="AlphaFoldDB" id="A0A8J4A3H9"/>
<keyword evidence="5" id="KW-0547">Nucleotide-binding</keyword>
<keyword evidence="8" id="KW-0902">Two-component regulatory system</keyword>
<dbReference type="GO" id="GO:0016020">
    <property type="term" value="C:membrane"/>
    <property type="evidence" value="ECO:0007669"/>
    <property type="project" value="InterPro"/>
</dbReference>
<keyword evidence="6" id="KW-0418">Kinase</keyword>
<dbReference type="InterPro" id="IPR050482">
    <property type="entry name" value="Sensor_HK_TwoCompSys"/>
</dbReference>
<evidence type="ECO:0000256" key="7">
    <source>
        <dbReference type="ARBA" id="ARBA00022840"/>
    </source>
</evidence>
<dbReference type="Pfam" id="PF02518">
    <property type="entry name" value="HATPase_c"/>
    <property type="match status" value="1"/>
</dbReference>
<protein>
    <recommendedName>
        <fullName evidence="2">histidine kinase</fullName>
        <ecNumber evidence="2">2.7.13.3</ecNumber>
    </recommendedName>
</protein>
<evidence type="ECO:0000313" key="12">
    <source>
        <dbReference type="EMBL" id="GIJ73867.1"/>
    </source>
</evidence>
<evidence type="ECO:0000256" key="6">
    <source>
        <dbReference type="ARBA" id="ARBA00022777"/>
    </source>
</evidence>
<dbReference type="EMBL" id="BOPH01000126">
    <property type="protein sequence ID" value="GIJ73867.1"/>
    <property type="molecule type" value="Genomic_DNA"/>
</dbReference>
<dbReference type="SUPFAM" id="SSF55874">
    <property type="entry name" value="ATPase domain of HSP90 chaperone/DNA topoisomerase II/histidine kinase"/>
    <property type="match status" value="1"/>
</dbReference>
<evidence type="ECO:0000256" key="4">
    <source>
        <dbReference type="ARBA" id="ARBA00022679"/>
    </source>
</evidence>
<dbReference type="InterPro" id="IPR011712">
    <property type="entry name" value="Sig_transdc_His_kin_sub3_dim/P"/>
</dbReference>
<evidence type="ECO:0000256" key="10">
    <source>
        <dbReference type="SAM" id="Phobius"/>
    </source>
</evidence>
<keyword evidence="10" id="KW-0812">Transmembrane</keyword>
<evidence type="ECO:0000256" key="3">
    <source>
        <dbReference type="ARBA" id="ARBA00022553"/>
    </source>
</evidence>
<dbReference type="InterPro" id="IPR003594">
    <property type="entry name" value="HATPase_dom"/>
</dbReference>
<evidence type="ECO:0000313" key="13">
    <source>
        <dbReference type="Proteomes" id="UP000635606"/>
    </source>
</evidence>